<dbReference type="Proteomes" id="UP000053820">
    <property type="component" value="Unassembled WGS sequence"/>
</dbReference>
<protein>
    <recommendedName>
        <fullName evidence="4">Malate dehydrogenase</fullName>
    </recommendedName>
</protein>
<accession>A0A0C9VU77</accession>
<reference evidence="2 3" key="1">
    <citation type="submission" date="2014-04" db="EMBL/GenBank/DDBJ databases">
        <title>Evolutionary Origins and Diversification of the Mycorrhizal Mutualists.</title>
        <authorList>
            <consortium name="DOE Joint Genome Institute"/>
            <consortium name="Mycorrhizal Genomics Consortium"/>
            <person name="Kohler A."/>
            <person name="Kuo A."/>
            <person name="Nagy L.G."/>
            <person name="Floudas D."/>
            <person name="Copeland A."/>
            <person name="Barry K.W."/>
            <person name="Cichocki N."/>
            <person name="Veneault-Fourrey C."/>
            <person name="LaButti K."/>
            <person name="Lindquist E.A."/>
            <person name="Lipzen A."/>
            <person name="Lundell T."/>
            <person name="Morin E."/>
            <person name="Murat C."/>
            <person name="Riley R."/>
            <person name="Ohm R."/>
            <person name="Sun H."/>
            <person name="Tunlid A."/>
            <person name="Henrissat B."/>
            <person name="Grigoriev I.V."/>
            <person name="Hibbett D.S."/>
            <person name="Martin F."/>
        </authorList>
    </citation>
    <scope>NUCLEOTIDE SEQUENCE [LARGE SCALE GENOMIC DNA]</scope>
    <source>
        <strain evidence="2 3">MD-312</strain>
    </source>
</reference>
<dbReference type="PANTHER" id="PTHR35567:SF1">
    <property type="entry name" value="CONSERVED FUNGAL PROTEIN (AFU_ORTHOLOGUE AFUA_1G14230)"/>
    <property type="match status" value="1"/>
</dbReference>
<dbReference type="PANTHER" id="PTHR35567">
    <property type="entry name" value="MALATE DEHYDROGENASE (AFU_ORTHOLOGUE AFUA_2G13800)"/>
    <property type="match status" value="1"/>
</dbReference>
<dbReference type="EMBL" id="KN839861">
    <property type="protein sequence ID" value="KIJ61565.1"/>
    <property type="molecule type" value="Genomic_DNA"/>
</dbReference>
<dbReference type="HOGENOM" id="CLU_067863_3_1_1"/>
<feature type="chain" id="PRO_5002204982" description="Malate dehydrogenase" evidence="1">
    <location>
        <begin position="21"/>
        <end position="234"/>
    </location>
</feature>
<sequence>MPAILLALGFLASLPYLLNSSATTMCNLSQATLQVPANQTQLVAPTTAPNYIALGVGVQNYTCNATSSTYTLVGAVAELFDISCLYNTPAFDALPSVAYTAWNATTANLTIQDVIGAFEFAPSPLVLGQHYYVPNPDGSGLSPKWDFTSSGMTAGNSQAYVIGAKTGDLPSLDTTLNIDSLMVKGIQGDLASEIFRIQNNGGQPPAKCSTAGANITVKYTAQYCECWQQYVGGR</sequence>
<dbReference type="AlphaFoldDB" id="A0A0C9VU77"/>
<evidence type="ECO:0008006" key="4">
    <source>
        <dbReference type="Google" id="ProtNLM"/>
    </source>
</evidence>
<feature type="signal peptide" evidence="1">
    <location>
        <begin position="1"/>
        <end position="20"/>
    </location>
</feature>
<proteinExistence type="predicted"/>
<name>A0A0C9VU77_9AGAM</name>
<organism evidence="2 3">
    <name type="scientific">Hydnomerulius pinastri MD-312</name>
    <dbReference type="NCBI Taxonomy" id="994086"/>
    <lineage>
        <taxon>Eukaryota</taxon>
        <taxon>Fungi</taxon>
        <taxon>Dikarya</taxon>
        <taxon>Basidiomycota</taxon>
        <taxon>Agaricomycotina</taxon>
        <taxon>Agaricomycetes</taxon>
        <taxon>Agaricomycetidae</taxon>
        <taxon>Boletales</taxon>
        <taxon>Boletales incertae sedis</taxon>
        <taxon>Leucogyrophana</taxon>
    </lineage>
</organism>
<evidence type="ECO:0000313" key="3">
    <source>
        <dbReference type="Proteomes" id="UP000053820"/>
    </source>
</evidence>
<evidence type="ECO:0000313" key="2">
    <source>
        <dbReference type="EMBL" id="KIJ61565.1"/>
    </source>
</evidence>
<dbReference type="Pfam" id="PF11937">
    <property type="entry name" value="DUF3455"/>
    <property type="match status" value="1"/>
</dbReference>
<keyword evidence="1" id="KW-0732">Signal</keyword>
<dbReference type="OrthoDB" id="1859733at2759"/>
<gene>
    <name evidence="2" type="ORF">HYDPIDRAFT_31173</name>
</gene>
<evidence type="ECO:0000256" key="1">
    <source>
        <dbReference type="SAM" id="SignalP"/>
    </source>
</evidence>
<dbReference type="InterPro" id="IPR021851">
    <property type="entry name" value="DUF3455"/>
</dbReference>
<keyword evidence="3" id="KW-1185">Reference proteome</keyword>